<gene>
    <name evidence="1" type="ORF">VII00023_02974</name>
</gene>
<accession>F9S0Z6</accession>
<dbReference type="Proteomes" id="UP000004605">
    <property type="component" value="Unassembled WGS sequence"/>
</dbReference>
<comment type="caution">
    <text evidence="1">The sequence shown here is derived from an EMBL/GenBank/DDBJ whole genome shotgun (WGS) entry which is preliminary data.</text>
</comment>
<reference evidence="1 2" key="1">
    <citation type="journal article" date="2012" name="Int. J. Syst. Evol. Microbiol.">
        <title>Vibrio caribbeanicus sp. nov., isolated from the marine sponge Scleritoderma cyanea.</title>
        <authorList>
            <person name="Hoffmann M."/>
            <person name="Monday S.R."/>
            <person name="Allard M.W."/>
            <person name="Strain E.A."/>
            <person name="Whittaker P."/>
            <person name="Naum M."/>
            <person name="McCarthy P.J."/>
            <person name="Lopez J.V."/>
            <person name="Fischer M."/>
            <person name="Brown E.W."/>
        </authorList>
    </citation>
    <scope>NUCLEOTIDE SEQUENCE [LARGE SCALE GENOMIC DNA]</scope>
    <source>
        <strain evidence="1 2">ATCC 700023</strain>
    </source>
</reference>
<evidence type="ECO:0000313" key="2">
    <source>
        <dbReference type="Proteomes" id="UP000004605"/>
    </source>
</evidence>
<sequence>MVTFATQPDKPYPFRIGRDEQEQNQAVRFATLVLGAL</sequence>
<dbReference type="AlphaFoldDB" id="F9S0Z6"/>
<name>F9S0Z6_9VIBR</name>
<keyword evidence="2" id="KW-1185">Reference proteome</keyword>
<organism evidence="1 2">
    <name type="scientific">Vibrio ichthyoenteri ATCC 700023</name>
    <dbReference type="NCBI Taxonomy" id="870968"/>
    <lineage>
        <taxon>Bacteria</taxon>
        <taxon>Pseudomonadati</taxon>
        <taxon>Pseudomonadota</taxon>
        <taxon>Gammaproteobacteria</taxon>
        <taxon>Vibrionales</taxon>
        <taxon>Vibrionaceae</taxon>
        <taxon>Vibrio</taxon>
    </lineage>
</organism>
<evidence type="ECO:0000313" key="1">
    <source>
        <dbReference type="EMBL" id="EGU42979.1"/>
    </source>
</evidence>
<dbReference type="EMBL" id="AFWF01000092">
    <property type="protein sequence ID" value="EGU42979.1"/>
    <property type="molecule type" value="Genomic_DNA"/>
</dbReference>
<protein>
    <submittedName>
        <fullName evidence="1">Uncharacterized protein</fullName>
    </submittedName>
</protein>
<proteinExistence type="predicted"/>